<proteinExistence type="predicted"/>
<name>M4S3N0_9ALTE</name>
<keyword evidence="2" id="KW-1185">Reference proteome</keyword>
<dbReference type="HOGENOM" id="CLU_3120837_0_0_6"/>
<protein>
    <submittedName>
        <fullName evidence="1">PAS/PAC sensor-containing diguanylate cyclase/phosphodiesterase</fullName>
    </submittedName>
</protein>
<dbReference type="STRING" id="1129794.C427_3173"/>
<dbReference type="Proteomes" id="UP000011864">
    <property type="component" value="Chromosome"/>
</dbReference>
<dbReference type="KEGG" id="gps:C427_3173"/>
<gene>
    <name evidence="1" type="ORF">C427_3173</name>
</gene>
<sequence length="50" mass="5570">MSYFLPDSKDKIENALAAAMIQGKSYDLELEAYTTKGRLIDIRTTGVVTM</sequence>
<evidence type="ECO:0000313" key="1">
    <source>
        <dbReference type="EMBL" id="AGH45282.1"/>
    </source>
</evidence>
<organism evidence="1 2">
    <name type="scientific">Paraglaciecola psychrophila 170</name>
    <dbReference type="NCBI Taxonomy" id="1129794"/>
    <lineage>
        <taxon>Bacteria</taxon>
        <taxon>Pseudomonadati</taxon>
        <taxon>Pseudomonadota</taxon>
        <taxon>Gammaproteobacteria</taxon>
        <taxon>Alteromonadales</taxon>
        <taxon>Alteromonadaceae</taxon>
        <taxon>Paraglaciecola</taxon>
    </lineage>
</organism>
<accession>M4S3N0</accession>
<dbReference type="eggNOG" id="COG5001">
    <property type="taxonomic scope" value="Bacteria"/>
</dbReference>
<evidence type="ECO:0000313" key="2">
    <source>
        <dbReference type="Proteomes" id="UP000011864"/>
    </source>
</evidence>
<dbReference type="RefSeq" id="WP_015430932.1">
    <property type="nucleotide sequence ID" value="NC_020514.1"/>
</dbReference>
<reference evidence="1 2" key="1">
    <citation type="journal article" date="2013" name="Genome Announc.">
        <title>Complete Genome Sequence of Glaciecola psychrophila Strain 170T.</title>
        <authorList>
            <person name="Yin J."/>
            <person name="Chen J."/>
            <person name="Liu G."/>
            <person name="Yu Y."/>
            <person name="Song L."/>
            <person name="Wang X."/>
            <person name="Qu X."/>
        </authorList>
    </citation>
    <scope>NUCLEOTIDE SEQUENCE [LARGE SCALE GENOMIC DNA]</scope>
    <source>
        <strain evidence="1 2">170</strain>
    </source>
</reference>
<dbReference type="EMBL" id="CP003837">
    <property type="protein sequence ID" value="AGH45282.1"/>
    <property type="molecule type" value="Genomic_DNA"/>
</dbReference>
<dbReference type="AlphaFoldDB" id="M4S3N0"/>